<sequence length="278" mass="30656">MILIADSGSTKTDWSIVEQGQFVRQICTKGINPYFQSEEEIGNEIEGSLLPQLESNTFDAVYFYGAGCTAEKAPVVNRIISKRIKVTNTIEVCTDMLAAARALCGRKTGIACILGTGSNSCYYDGTKITGNVSPLGFILGDEGSGAVLGKLLVGDILKNQLTAELKEKFLKQYALTSGEIIEHVYRQPFPNRFLANLSPFLAENIHEPVVHALVLNSFKAFLKRNVMQYDYRNYKAHFIGSIAHYYKEVLMEAATETGVQVGKIVKSPMKGLVEFHVI</sequence>
<dbReference type="PANTHER" id="PTHR43190:SF3">
    <property type="entry name" value="N-ACETYL-D-GLUCOSAMINE KINASE"/>
    <property type="match status" value="1"/>
</dbReference>
<dbReference type="Gene3D" id="1.10.720.160">
    <property type="match status" value="1"/>
</dbReference>
<dbReference type="PANTHER" id="PTHR43190">
    <property type="entry name" value="N-ACETYL-D-GLUCOSAMINE KINASE"/>
    <property type="match status" value="1"/>
</dbReference>
<dbReference type="AlphaFoldDB" id="A0A5J4SW14"/>
<proteinExistence type="predicted"/>
<evidence type="ECO:0000313" key="1">
    <source>
        <dbReference type="EMBL" id="KAA6349671.1"/>
    </source>
</evidence>
<name>A0A5J4SW14_9ZZZZ</name>
<organism evidence="1">
    <name type="scientific">termite gut metagenome</name>
    <dbReference type="NCBI Taxonomy" id="433724"/>
    <lineage>
        <taxon>unclassified sequences</taxon>
        <taxon>metagenomes</taxon>
        <taxon>organismal metagenomes</taxon>
    </lineage>
</organism>
<gene>
    <name evidence="1" type="ORF">EZS27_002909</name>
</gene>
<protein>
    <recommendedName>
        <fullName evidence="2">ATPase BadF/BadG/BcrA/BcrD type domain-containing protein</fullName>
    </recommendedName>
</protein>
<accession>A0A5J4SW14</accession>
<dbReference type="InterPro" id="IPR052519">
    <property type="entry name" value="Euk-type_GlcNAc_Kinase"/>
</dbReference>
<dbReference type="SUPFAM" id="SSF53067">
    <property type="entry name" value="Actin-like ATPase domain"/>
    <property type="match status" value="2"/>
</dbReference>
<dbReference type="InterPro" id="IPR043129">
    <property type="entry name" value="ATPase_NBD"/>
</dbReference>
<dbReference type="CDD" id="cd24079">
    <property type="entry name" value="ASKHA_NBD_PG1100-like"/>
    <property type="match status" value="1"/>
</dbReference>
<evidence type="ECO:0008006" key="2">
    <source>
        <dbReference type="Google" id="ProtNLM"/>
    </source>
</evidence>
<reference evidence="1" key="1">
    <citation type="submission" date="2019-03" db="EMBL/GenBank/DDBJ databases">
        <title>Single cell metagenomics reveals metabolic interactions within the superorganism composed of flagellate Streblomastix strix and complex community of Bacteroidetes bacteria on its surface.</title>
        <authorList>
            <person name="Treitli S.C."/>
            <person name="Kolisko M."/>
            <person name="Husnik F."/>
            <person name="Keeling P."/>
            <person name="Hampl V."/>
        </authorList>
    </citation>
    <scope>NUCLEOTIDE SEQUENCE</scope>
    <source>
        <strain evidence="1">STM</strain>
    </source>
</reference>
<dbReference type="Gene3D" id="3.30.420.40">
    <property type="match status" value="2"/>
</dbReference>
<comment type="caution">
    <text evidence="1">The sequence shown here is derived from an EMBL/GenBank/DDBJ whole genome shotgun (WGS) entry which is preliminary data.</text>
</comment>
<dbReference type="EMBL" id="SNRY01000042">
    <property type="protein sequence ID" value="KAA6349671.1"/>
    <property type="molecule type" value="Genomic_DNA"/>
</dbReference>